<feature type="region of interest" description="Disordered" evidence="3">
    <location>
        <begin position="118"/>
        <end position="138"/>
    </location>
</feature>
<dbReference type="PROSITE" id="PS50082">
    <property type="entry name" value="WD_REPEATS_2"/>
    <property type="match status" value="3"/>
</dbReference>
<dbReference type="EMBL" id="HBIB01015295">
    <property type="protein sequence ID" value="CAE0247676.1"/>
    <property type="molecule type" value="Transcribed_RNA"/>
</dbReference>
<reference evidence="4" key="1">
    <citation type="submission" date="2021-01" db="EMBL/GenBank/DDBJ databases">
        <authorList>
            <person name="Corre E."/>
            <person name="Pelletier E."/>
            <person name="Niang G."/>
            <person name="Scheremetjew M."/>
            <person name="Finn R."/>
            <person name="Kale V."/>
            <person name="Holt S."/>
            <person name="Cochrane G."/>
            <person name="Meng A."/>
            <person name="Brown T."/>
            <person name="Cohen L."/>
        </authorList>
    </citation>
    <scope>NUCLEOTIDE SEQUENCE</scope>
    <source>
        <strain evidence="4">NIES-2562</strain>
    </source>
</reference>
<feature type="repeat" description="WD" evidence="2">
    <location>
        <begin position="30"/>
        <end position="62"/>
    </location>
</feature>
<evidence type="ECO:0008006" key="5">
    <source>
        <dbReference type="Google" id="ProtNLM"/>
    </source>
</evidence>
<feature type="compositionally biased region" description="Polar residues" evidence="3">
    <location>
        <begin position="900"/>
        <end position="909"/>
    </location>
</feature>
<gene>
    <name evidence="4" type="ORF">PBIL07802_LOCUS9868</name>
</gene>
<dbReference type="InterPro" id="IPR015943">
    <property type="entry name" value="WD40/YVTN_repeat-like_dom_sf"/>
</dbReference>
<dbReference type="PANTHER" id="PTHR44324:SF4">
    <property type="entry name" value="WD40 REPEAT DOMAIN 95"/>
    <property type="match status" value="1"/>
</dbReference>
<dbReference type="InterPro" id="IPR001680">
    <property type="entry name" value="WD40_rpt"/>
</dbReference>
<name>A0A7S3G5L7_9EUKA</name>
<keyword evidence="1" id="KW-0677">Repeat</keyword>
<dbReference type="Pfam" id="PF00400">
    <property type="entry name" value="WD40"/>
    <property type="match status" value="2"/>
</dbReference>
<dbReference type="PANTHER" id="PTHR44324">
    <property type="entry name" value="WD40 REPEAT DOMAIN 95"/>
    <property type="match status" value="1"/>
</dbReference>
<proteinExistence type="predicted"/>
<sequence length="1093" mass="122185">MMQETLVQQGEEALAQQSLSSLRLALHSTTPRHDQMITKIRMFGQGEVYATCGRDGVVKCWDRESLSLRCELNPYNDFAAVHSMMTGAPIVEKDERVGGKSQNGPLSARNILEYPEHRRPPLQGADYPPQSLTSKPSMKSMRHSTRWATDVGFSQALNAIAVSTFDSAVVMYRYEVQVSSSSVYPCFRLETKDPVTSCFFFRHSLHGGGESDVLAHADLGGVISIESIKKRRTGHLSYDHIASKQVHTSSVTDMLSDPAGFLLSGDLEGNLAFTDGERLETVWLYKEGHQKSILALAHAPVLHISASVGLDRNLCLWDPHIGKCAFQMTLPSLPLSLSTTDAAPSGMAFNEDQNQLIVVGGGKYVRVFDIRMMKMVQCVQDTSTFYPQDLLTSCLYDDDNCCLLVAGSHMRVYASGNPDDHVHSSKSKMTRVPKLLHRLKPNMEDEEMAVAVQVPGQPTNDLEGAVKELQLAIVSLLYSPVYYRVIAIAMDGSVSVFDPTSGRRILGFSLTPEHGPVPVTAACLDHLERRLIVGDHEGKVTMWNYNSGQVIDVLEKQDAEISSLCWIKHSAVKRPIMGTSWNKHTLFWPDVGAEEGVEVVALKVNESDVVTSTVGVYQLALVATGAADGTVVLWDVHKMRPTIRITVPKDEQPSVLRARQEDRWTQRSRQRGVRANQRYTVAEQLIFVDRDRVLIVLTGEGCVHAYSVYSGAMLERAVLKVGPSPRLGIDRHSSLLLVGDISGSLHLIDAKRLKLRHYESKKSPQDKRSAVNFLSGDVTSDSDTDDSCMKLVKKWKGHDHHVTAVTFIDLMSLFATTSDEGKIILWTREGEKFGYFGQREAWPIEMVNKMKRRKAGKKEVVADMDDEDDEKPNVLSDMIMRRIASATNVQHLPTVPRPQHSLSRTILHSRSQREIKKKQEGAAVLAAERQRLPSTPKASATSKPSENKDGELVARAQERAKRVKGLLNNSLEHAHIKRMQDRQALPSDIREPFSRFIDSYIFHSALDDFKEGKLTSQQEVNRFNFPSERVVYLRKQKKETGRAGGSKSKSNDANAIDYPPSPDASHLKLRKKLQEQVLAYWRFRDDFDIKLIK</sequence>
<evidence type="ECO:0000313" key="4">
    <source>
        <dbReference type="EMBL" id="CAE0247676.1"/>
    </source>
</evidence>
<feature type="repeat" description="WD" evidence="2">
    <location>
        <begin position="621"/>
        <end position="644"/>
    </location>
</feature>
<feature type="region of interest" description="Disordered" evidence="3">
    <location>
        <begin position="1035"/>
        <end position="1065"/>
    </location>
</feature>
<feature type="region of interest" description="Disordered" evidence="3">
    <location>
        <begin position="892"/>
        <end position="951"/>
    </location>
</feature>
<accession>A0A7S3G5L7</accession>
<feature type="compositionally biased region" description="Basic and acidic residues" evidence="3">
    <location>
        <begin position="911"/>
        <end position="920"/>
    </location>
</feature>
<keyword evidence="2" id="KW-0853">WD repeat</keyword>
<dbReference type="Gene3D" id="2.130.10.10">
    <property type="entry name" value="YVTN repeat-like/Quinoprotein amine dehydrogenase"/>
    <property type="match status" value="4"/>
</dbReference>
<organism evidence="4">
    <name type="scientific">Palpitomonas bilix</name>
    <dbReference type="NCBI Taxonomy" id="652834"/>
    <lineage>
        <taxon>Eukaryota</taxon>
        <taxon>Eukaryota incertae sedis</taxon>
    </lineage>
</organism>
<feature type="compositionally biased region" description="Polar residues" evidence="3">
    <location>
        <begin position="932"/>
        <end position="944"/>
    </location>
</feature>
<dbReference type="SUPFAM" id="SSF50978">
    <property type="entry name" value="WD40 repeat-like"/>
    <property type="match status" value="3"/>
</dbReference>
<dbReference type="SMART" id="SM00320">
    <property type="entry name" value="WD40"/>
    <property type="match status" value="9"/>
</dbReference>
<evidence type="ECO:0000256" key="1">
    <source>
        <dbReference type="ARBA" id="ARBA00022737"/>
    </source>
</evidence>
<evidence type="ECO:0000256" key="3">
    <source>
        <dbReference type="SAM" id="MobiDB-lite"/>
    </source>
</evidence>
<feature type="repeat" description="WD" evidence="2">
    <location>
        <begin position="795"/>
        <end position="826"/>
    </location>
</feature>
<dbReference type="AlphaFoldDB" id="A0A7S3G5L7"/>
<dbReference type="InterPro" id="IPR036322">
    <property type="entry name" value="WD40_repeat_dom_sf"/>
</dbReference>
<protein>
    <recommendedName>
        <fullName evidence="5">Guanine nucleotide-binding protein subunit beta-like protein</fullName>
    </recommendedName>
</protein>
<dbReference type="InterPro" id="IPR051242">
    <property type="entry name" value="WD-EF-hand_domain"/>
</dbReference>
<evidence type="ECO:0000256" key="2">
    <source>
        <dbReference type="PROSITE-ProRule" id="PRU00221"/>
    </source>
</evidence>